<dbReference type="InterPro" id="IPR041622">
    <property type="entry name" value="SLATT_fungi"/>
</dbReference>
<evidence type="ECO:0000256" key="6">
    <source>
        <dbReference type="SAM" id="MobiDB-lite"/>
    </source>
</evidence>
<feature type="compositionally biased region" description="Polar residues" evidence="6">
    <location>
        <begin position="681"/>
        <end position="700"/>
    </location>
</feature>
<feature type="compositionally biased region" description="Low complexity" evidence="6">
    <location>
        <begin position="763"/>
        <end position="789"/>
    </location>
</feature>
<evidence type="ECO:0000313" key="9">
    <source>
        <dbReference type="EMBL" id="EUC67311.1"/>
    </source>
</evidence>
<dbReference type="SUPFAM" id="SSF54928">
    <property type="entry name" value="RNA-binding domain, RBD"/>
    <property type="match status" value="1"/>
</dbReference>
<dbReference type="InterPro" id="IPR040052">
    <property type="entry name" value="RBM17"/>
</dbReference>
<dbReference type="CDD" id="cd12374">
    <property type="entry name" value="RRM_UHM_SPF45_PUF60"/>
    <property type="match status" value="1"/>
</dbReference>
<feature type="region of interest" description="Disordered" evidence="6">
    <location>
        <begin position="538"/>
        <end position="800"/>
    </location>
</feature>
<keyword evidence="2" id="KW-0507">mRNA processing</keyword>
<keyword evidence="7" id="KW-0472">Membrane</keyword>
<feature type="compositionally biased region" description="Low complexity" evidence="6">
    <location>
        <begin position="618"/>
        <end position="640"/>
    </location>
</feature>
<feature type="compositionally biased region" description="Pro residues" evidence="6">
    <location>
        <begin position="717"/>
        <end position="727"/>
    </location>
</feature>
<accession>X8JVX4</accession>
<feature type="compositionally biased region" description="Polar residues" evidence="6">
    <location>
        <begin position="445"/>
        <end position="461"/>
    </location>
</feature>
<feature type="domain" description="G-patch" evidence="8">
    <location>
        <begin position="797"/>
        <end position="852"/>
    </location>
</feature>
<keyword evidence="3" id="KW-0694">RNA-binding</keyword>
<feature type="transmembrane region" description="Helical" evidence="7">
    <location>
        <begin position="72"/>
        <end position="97"/>
    </location>
</feature>
<keyword evidence="5" id="KW-0539">Nucleus</keyword>
<feature type="transmembrane region" description="Helical" evidence="7">
    <location>
        <begin position="286"/>
        <end position="311"/>
    </location>
</feature>
<evidence type="ECO:0000259" key="8">
    <source>
        <dbReference type="PROSITE" id="PS50174"/>
    </source>
</evidence>
<dbReference type="NCBIfam" id="NF033635">
    <property type="entry name" value="SLATT_fungal"/>
    <property type="match status" value="2"/>
</dbReference>
<dbReference type="PROSITE" id="PS50174">
    <property type="entry name" value="G_PATCH"/>
    <property type="match status" value="1"/>
</dbReference>
<feature type="region of interest" description="Disordered" evidence="6">
    <location>
        <begin position="442"/>
        <end position="463"/>
    </location>
</feature>
<keyword evidence="7" id="KW-0812">Transmembrane</keyword>
<dbReference type="PANTHER" id="PTHR13288:SF8">
    <property type="entry name" value="SPLICING FACTOR 45"/>
    <property type="match status" value="1"/>
</dbReference>
<keyword evidence="7" id="KW-1133">Transmembrane helix</keyword>
<dbReference type="InterPro" id="IPR035979">
    <property type="entry name" value="RBD_domain_sf"/>
</dbReference>
<dbReference type="AlphaFoldDB" id="X8JVX4"/>
<dbReference type="InterPro" id="IPR000467">
    <property type="entry name" value="G_patch_dom"/>
</dbReference>
<feature type="compositionally biased region" description="Basic and acidic residues" evidence="6">
    <location>
        <begin position="538"/>
        <end position="556"/>
    </location>
</feature>
<feature type="region of interest" description="Disordered" evidence="6">
    <location>
        <begin position="1"/>
        <end position="34"/>
    </location>
</feature>
<dbReference type="InterPro" id="IPR012677">
    <property type="entry name" value="Nucleotide-bd_a/b_plait_sf"/>
</dbReference>
<dbReference type="Gene3D" id="3.30.70.330">
    <property type="match status" value="1"/>
</dbReference>
<feature type="compositionally biased region" description="Basic residues" evidence="6">
    <location>
        <begin position="589"/>
        <end position="603"/>
    </location>
</feature>
<dbReference type="FunFam" id="3.30.70.330:FF:000382">
    <property type="entry name" value="G-patch domain-containing protein"/>
    <property type="match status" value="1"/>
</dbReference>
<feature type="compositionally biased region" description="Basic residues" evidence="6">
    <location>
        <begin position="483"/>
        <end position="496"/>
    </location>
</feature>
<feature type="region of interest" description="Disordered" evidence="6">
    <location>
        <begin position="481"/>
        <end position="512"/>
    </location>
</feature>
<keyword evidence="4" id="KW-0508">mRNA splicing</keyword>
<gene>
    <name evidence="9" type="ORF">RSOL_501340</name>
</gene>
<dbReference type="OrthoDB" id="5411533at2759"/>
<name>X8JVX4_9AGAM</name>
<protein>
    <submittedName>
        <fullName evidence="9">DNA damage repair protein, putative</fullName>
    </submittedName>
</protein>
<proteinExistence type="predicted"/>
<comment type="subcellular location">
    <subcellularLocation>
        <location evidence="1">Nucleus</location>
    </subcellularLocation>
</comment>
<reference evidence="10" key="1">
    <citation type="journal article" date="2014" name="Genome Announc.">
        <title>Draft genome sequence of the plant-pathogenic soil fungus Rhizoctonia solani anastomosis group 3 strain Rhs1AP.</title>
        <authorList>
            <person name="Cubeta M.A."/>
            <person name="Thomas E."/>
            <person name="Dean R.A."/>
            <person name="Jabaji S."/>
            <person name="Neate S.M."/>
            <person name="Tavantzis S."/>
            <person name="Toda T."/>
            <person name="Vilgalys R."/>
            <person name="Bharathan N."/>
            <person name="Fedorova-Abrams N."/>
            <person name="Pakala S.B."/>
            <person name="Pakala S.M."/>
            <person name="Zafar N."/>
            <person name="Joardar V."/>
            <person name="Losada L."/>
            <person name="Nierman W.C."/>
        </authorList>
    </citation>
    <scope>NUCLEOTIDE SEQUENCE [LARGE SCALE GENOMIC DNA]</scope>
    <source>
        <strain evidence="10">AG-3</strain>
    </source>
</reference>
<feature type="compositionally biased region" description="Polar residues" evidence="6">
    <location>
        <begin position="23"/>
        <end position="34"/>
    </location>
</feature>
<dbReference type="EMBL" id="JATN01000286">
    <property type="protein sequence ID" value="EUC67311.1"/>
    <property type="molecule type" value="Genomic_DNA"/>
</dbReference>
<dbReference type="GO" id="GO:0045292">
    <property type="term" value="P:mRNA cis splicing, via spliceosome"/>
    <property type="evidence" value="ECO:0007669"/>
    <property type="project" value="InterPro"/>
</dbReference>
<evidence type="ECO:0000256" key="3">
    <source>
        <dbReference type="ARBA" id="ARBA00022884"/>
    </source>
</evidence>
<evidence type="ECO:0000256" key="7">
    <source>
        <dbReference type="SAM" id="Phobius"/>
    </source>
</evidence>
<evidence type="ECO:0000313" key="10">
    <source>
        <dbReference type="Proteomes" id="UP000030108"/>
    </source>
</evidence>
<dbReference type="Proteomes" id="UP000030108">
    <property type="component" value="Unassembled WGS sequence"/>
</dbReference>
<dbReference type="GO" id="GO:0003723">
    <property type="term" value="F:RNA binding"/>
    <property type="evidence" value="ECO:0007669"/>
    <property type="project" value="UniProtKB-KW"/>
</dbReference>
<evidence type="ECO:0000256" key="5">
    <source>
        <dbReference type="ARBA" id="ARBA00023242"/>
    </source>
</evidence>
<organism evidence="9 10">
    <name type="scientific">Rhizoctonia solani AG-3 Rhs1AP</name>
    <dbReference type="NCBI Taxonomy" id="1086054"/>
    <lineage>
        <taxon>Eukaryota</taxon>
        <taxon>Fungi</taxon>
        <taxon>Dikarya</taxon>
        <taxon>Basidiomycota</taxon>
        <taxon>Agaricomycotina</taxon>
        <taxon>Agaricomycetes</taxon>
        <taxon>Cantharellales</taxon>
        <taxon>Ceratobasidiaceae</taxon>
        <taxon>Rhizoctonia</taxon>
    </lineage>
</organism>
<feature type="compositionally biased region" description="Low complexity" evidence="6">
    <location>
        <begin position="732"/>
        <end position="749"/>
    </location>
</feature>
<dbReference type="PANTHER" id="PTHR13288">
    <property type="entry name" value="SPLICING FACTOR 45 SPF45"/>
    <property type="match status" value="1"/>
</dbReference>
<comment type="caution">
    <text evidence="9">The sequence shown here is derived from an EMBL/GenBank/DDBJ whole genome shotgun (WGS) entry which is preliminary data.</text>
</comment>
<sequence length="978" mass="107089">MADLGDDAQSVQNGGPRPKSRTSENTPLLAQTGSSQTAWRVYANNRSARERLQPYIDKAIARQKYQYFLSKFIKWGINFILLLQVTVGALVTIVAVLEPNEKTRIVTAALGALGTLTASVLARAKLKGTNQPELAETHARDLERFIGQCQLFVGDVGSAVGPDIDVQVMEFVRQFDAIEDKAAHAHQPGTTRRTACFDLAPDHESHPHVVRQPRVFPLLYFVIMSDQKNEVEENHIPVNVSTEAPKRISPKAPKAQPSTRTAQERLQPYIDKAGKRQRYQFILTKVIKYGINIIIFAQIIVGALVTIISVLSPTEGTRIATAVLGAVGTLTASVLARAKGTNQPELAESHARELERFVGECQLFAADAGDTLGPEIDTRRTEQSSWSAALSFAPTRRKAPATQARPAYTGFTAPKVTTTAPPAIVSSSAIISAPPVLIEQPAAKSETQQDSNESNKATTGWTKKIKAPSMVLDEDVNGFRAVGGKKKGAGSRKKGKNTANTAPAWDPMEPYDPRAPNDYYEYKAWKQREHEEYLVRRQEELREESRGRKRSWKDDDHSDESDDASDGSRDYGRWQNRPRKTGRYERSRSTHRSKSRSRSRSRSPIRSPEREEPPVRRAPPSFAPASASAGDSASASAGEEAYLRRLAMSTRAAREPPPDTEEPPVSFVTTGDDAYARRFAMSQTMSQSAPTHNPTPNAYPQFTPAKQPEAPPEEEPIPSPPVDTPPEPESEPAPVATSAPAPTGPVPGTEEFEAQVKARREAAAAIAARLSKMAAAAPNPSPAQAAPQQESDENPDPRGFAERMMAKWGHKNGQGLGVNSTGIVHALAVEQSNRPKGNKAGGSAGGFGAKDGNRMGKIINANEDVRQKEELERFGEPSRIVVLRNMVGLEDIGDDDLPGEVAQECNKHGVVERVFVHPVYPEPTNEEDTVRVFVKFSGPVGAYKTVRDFDGRFFGGRPVRARYFDERLFESMQFNAPL</sequence>
<dbReference type="Pfam" id="PF18142">
    <property type="entry name" value="SLATT_fungal"/>
    <property type="match status" value="2"/>
</dbReference>
<dbReference type="Pfam" id="PF01585">
    <property type="entry name" value="G-patch"/>
    <property type="match status" value="1"/>
</dbReference>
<evidence type="ECO:0000256" key="1">
    <source>
        <dbReference type="ARBA" id="ARBA00004123"/>
    </source>
</evidence>
<dbReference type="SMART" id="SM00361">
    <property type="entry name" value="RRM_1"/>
    <property type="match status" value="1"/>
</dbReference>
<evidence type="ECO:0000256" key="4">
    <source>
        <dbReference type="ARBA" id="ARBA00023187"/>
    </source>
</evidence>
<evidence type="ECO:0000256" key="2">
    <source>
        <dbReference type="ARBA" id="ARBA00022664"/>
    </source>
</evidence>
<dbReference type="SMART" id="SM00443">
    <property type="entry name" value="G_patch"/>
    <property type="match status" value="1"/>
</dbReference>
<dbReference type="InterPro" id="IPR003954">
    <property type="entry name" value="RRM_euk-type"/>
</dbReference>
<dbReference type="GO" id="GO:0071011">
    <property type="term" value="C:precatalytic spliceosome"/>
    <property type="evidence" value="ECO:0007669"/>
    <property type="project" value="TreeGrafter"/>
</dbReference>